<keyword evidence="2" id="KW-0813">Transport</keyword>
<evidence type="ECO:0000256" key="5">
    <source>
        <dbReference type="ARBA" id="ARBA00022989"/>
    </source>
</evidence>
<feature type="transmembrane region" description="Helical" evidence="8">
    <location>
        <begin position="56"/>
        <end position="73"/>
    </location>
</feature>
<feature type="transmembrane region" description="Helical" evidence="8">
    <location>
        <begin position="119"/>
        <end position="136"/>
    </location>
</feature>
<accession>A0ABQ2VCB5</accession>
<dbReference type="RefSeq" id="WP_189259020.1">
    <property type="nucleotide sequence ID" value="NZ_BMRE01000062.1"/>
</dbReference>
<evidence type="ECO:0000313" key="11">
    <source>
        <dbReference type="Proteomes" id="UP000649573"/>
    </source>
</evidence>
<feature type="transmembrane region" description="Helical" evidence="8">
    <location>
        <begin position="231"/>
        <end position="262"/>
    </location>
</feature>
<feature type="transmembrane region" description="Helical" evidence="8">
    <location>
        <begin position="294"/>
        <end position="314"/>
    </location>
</feature>
<keyword evidence="3" id="KW-0050">Antiport</keyword>
<evidence type="ECO:0000256" key="8">
    <source>
        <dbReference type="SAM" id="Phobius"/>
    </source>
</evidence>
<keyword evidence="11" id="KW-1185">Reference proteome</keyword>
<evidence type="ECO:0000256" key="2">
    <source>
        <dbReference type="ARBA" id="ARBA00022448"/>
    </source>
</evidence>
<feature type="transmembrane region" description="Helical" evidence="8">
    <location>
        <begin position="353"/>
        <end position="373"/>
    </location>
</feature>
<reference evidence="11" key="1">
    <citation type="journal article" date="2019" name="Int. J. Syst. Evol. Microbiol.">
        <title>The Global Catalogue of Microorganisms (GCM) 10K type strain sequencing project: providing services to taxonomists for standard genome sequencing and annotation.</title>
        <authorList>
            <consortium name="The Broad Institute Genomics Platform"/>
            <consortium name="The Broad Institute Genome Sequencing Center for Infectious Disease"/>
            <person name="Wu L."/>
            <person name="Ma J."/>
        </authorList>
    </citation>
    <scope>NUCLEOTIDE SEQUENCE [LARGE SCALE GENOMIC DNA]</scope>
    <source>
        <strain evidence="11">JCM 3296</strain>
    </source>
</reference>
<evidence type="ECO:0000256" key="7">
    <source>
        <dbReference type="ARBA" id="ARBA00023136"/>
    </source>
</evidence>
<feature type="transmembrane region" description="Helical" evidence="8">
    <location>
        <begin position="385"/>
        <end position="408"/>
    </location>
</feature>
<comment type="subcellular location">
    <subcellularLocation>
        <location evidence="1">Cell membrane</location>
        <topology evidence="1">Multi-pass membrane protein</topology>
    </subcellularLocation>
</comment>
<evidence type="ECO:0000256" key="1">
    <source>
        <dbReference type="ARBA" id="ARBA00004651"/>
    </source>
</evidence>
<feature type="transmembrane region" description="Helical" evidence="8">
    <location>
        <begin position="93"/>
        <end position="112"/>
    </location>
</feature>
<keyword evidence="4 8" id="KW-0812">Transmembrane</keyword>
<dbReference type="Proteomes" id="UP000649573">
    <property type="component" value="Unassembled WGS sequence"/>
</dbReference>
<dbReference type="PANTHER" id="PTHR32507">
    <property type="entry name" value="NA(+)/H(+) ANTIPORTER 1"/>
    <property type="match status" value="1"/>
</dbReference>
<sequence length="420" mass="44775">MNSFLLAIAIAIAVRSLAAGRLDRWNLGAPIIMVVAGVVVGLLNDNSINAVLNTETVQYVAEIILAVLLFVDATEVRAGRFWGNWPGVVARLLFLALPLSLGAAMLVGWALFPGLPWPVLLLIAGVVVPIDFAPAERVVRDRGLSARVRSVLNVEGGYNDGIVSPLFLFALLMAGDVTQERTPLEALATVVPFALKALVVGIVVGSLLAWLMDRAQRAGWLTDQSGRIVVLLAPLTTYALTALIDGNGFVASFVCGIAFRYVHRTATARRIRQTATEHNGAHSMHENFRLLEDVTSVLMMLMWFVVGIAAVLVYSTGVSWQVLLFCAAVLTVVRMVPVHVSLLGSTLSQRERLLVGALGPRGTTSIVFGLLAFNKLPSSDAADTILLITVTCVLGSVLLHGLGAGPLVRRVKTTGAVHKG</sequence>
<dbReference type="Pfam" id="PF00999">
    <property type="entry name" value="Na_H_Exchanger"/>
    <property type="match status" value="1"/>
</dbReference>
<feature type="domain" description="Cation/H+ exchanger transmembrane" evidence="9">
    <location>
        <begin position="17"/>
        <end position="409"/>
    </location>
</feature>
<keyword evidence="7 8" id="KW-0472">Membrane</keyword>
<evidence type="ECO:0000256" key="3">
    <source>
        <dbReference type="ARBA" id="ARBA00022449"/>
    </source>
</evidence>
<evidence type="ECO:0000256" key="4">
    <source>
        <dbReference type="ARBA" id="ARBA00022692"/>
    </source>
</evidence>
<evidence type="ECO:0000313" key="10">
    <source>
        <dbReference type="EMBL" id="GGU77005.1"/>
    </source>
</evidence>
<feature type="transmembrane region" description="Helical" evidence="8">
    <location>
        <begin position="156"/>
        <end position="174"/>
    </location>
</feature>
<feature type="transmembrane region" description="Helical" evidence="8">
    <location>
        <begin position="186"/>
        <end position="211"/>
    </location>
</feature>
<organism evidence="10 11">
    <name type="scientific">Lentzea flava</name>
    <dbReference type="NCBI Taxonomy" id="103732"/>
    <lineage>
        <taxon>Bacteria</taxon>
        <taxon>Bacillati</taxon>
        <taxon>Actinomycetota</taxon>
        <taxon>Actinomycetes</taxon>
        <taxon>Pseudonocardiales</taxon>
        <taxon>Pseudonocardiaceae</taxon>
        <taxon>Lentzea</taxon>
    </lineage>
</organism>
<protein>
    <submittedName>
        <fullName evidence="10">Sodium/hydrogen exchanger</fullName>
    </submittedName>
</protein>
<name>A0ABQ2VCB5_9PSEU</name>
<evidence type="ECO:0000259" key="9">
    <source>
        <dbReference type="Pfam" id="PF00999"/>
    </source>
</evidence>
<comment type="caution">
    <text evidence="10">The sequence shown here is derived from an EMBL/GenBank/DDBJ whole genome shotgun (WGS) entry which is preliminary data.</text>
</comment>
<feature type="transmembrane region" description="Helical" evidence="8">
    <location>
        <begin position="28"/>
        <end position="44"/>
    </location>
</feature>
<evidence type="ECO:0000256" key="6">
    <source>
        <dbReference type="ARBA" id="ARBA00023065"/>
    </source>
</evidence>
<keyword evidence="5 8" id="KW-1133">Transmembrane helix</keyword>
<dbReference type="PANTHER" id="PTHR32507:SF8">
    <property type="entry name" value="CNH1P"/>
    <property type="match status" value="1"/>
</dbReference>
<dbReference type="EMBL" id="BMRE01000062">
    <property type="protein sequence ID" value="GGU77005.1"/>
    <property type="molecule type" value="Genomic_DNA"/>
</dbReference>
<feature type="transmembrane region" description="Helical" evidence="8">
    <location>
        <begin position="320"/>
        <end position="341"/>
    </location>
</feature>
<keyword evidence="6" id="KW-0406">Ion transport</keyword>
<gene>
    <name evidence="10" type="ORF">GCM10010178_80280</name>
</gene>
<proteinExistence type="predicted"/>
<dbReference type="InterPro" id="IPR006153">
    <property type="entry name" value="Cation/H_exchanger_TM"/>
</dbReference>